<name>A0A956NH87_UNCEI</name>
<dbReference type="Proteomes" id="UP000739538">
    <property type="component" value="Unassembled WGS sequence"/>
</dbReference>
<reference evidence="2" key="2">
    <citation type="journal article" date="2021" name="Microbiome">
        <title>Successional dynamics and alternative stable states in a saline activated sludge microbial community over 9 years.</title>
        <authorList>
            <person name="Wang Y."/>
            <person name="Ye J."/>
            <person name="Ju F."/>
            <person name="Liu L."/>
            <person name="Boyd J.A."/>
            <person name="Deng Y."/>
            <person name="Parks D.H."/>
            <person name="Jiang X."/>
            <person name="Yin X."/>
            <person name="Woodcroft B.J."/>
            <person name="Tyson G.W."/>
            <person name="Hugenholtz P."/>
            <person name="Polz M.F."/>
            <person name="Zhang T."/>
        </authorList>
    </citation>
    <scope>NUCLEOTIDE SEQUENCE</scope>
    <source>
        <strain evidence="2">HKST-UBA02</strain>
    </source>
</reference>
<organism evidence="2 3">
    <name type="scientific">Eiseniibacteriota bacterium</name>
    <dbReference type="NCBI Taxonomy" id="2212470"/>
    <lineage>
        <taxon>Bacteria</taxon>
        <taxon>Candidatus Eiseniibacteriota</taxon>
    </lineage>
</organism>
<gene>
    <name evidence="2" type="ORF">KDA27_25365</name>
</gene>
<comment type="caution">
    <text evidence="2">The sequence shown here is derived from an EMBL/GenBank/DDBJ whole genome shotgun (WGS) entry which is preliminary data.</text>
</comment>
<reference evidence="2" key="1">
    <citation type="submission" date="2020-04" db="EMBL/GenBank/DDBJ databases">
        <authorList>
            <person name="Zhang T."/>
        </authorList>
    </citation>
    <scope>NUCLEOTIDE SEQUENCE</scope>
    <source>
        <strain evidence="2">HKST-UBA02</strain>
    </source>
</reference>
<accession>A0A956NH87</accession>
<evidence type="ECO:0000313" key="2">
    <source>
        <dbReference type="EMBL" id="MCA9759148.1"/>
    </source>
</evidence>
<dbReference type="EMBL" id="JAGQHS010000272">
    <property type="protein sequence ID" value="MCA9759148.1"/>
    <property type="molecule type" value="Genomic_DNA"/>
</dbReference>
<feature type="chain" id="PRO_5037256916" evidence="1">
    <location>
        <begin position="27"/>
        <end position="301"/>
    </location>
</feature>
<dbReference type="AlphaFoldDB" id="A0A956NH87"/>
<sequence>MNRFHLSGCLNASLVMAVVAATSATAGPNASGGLSITLVEGVVYTTDSDSYCGAGVDNCADGIVSIAETEVVVLKISAAFPSVAVPRLAGVVFGLDYDADDITILAHGSCGDFELPTDGWPSSGEGTAVTWASAQTGTFTDVYWMAAYDYYGTPSAIQVVPHPTQGAFFADDDVPSNLDPIAVLGSFGFFIDGSAGCKPESHFGACCFPDGSCELTFVDECERLGGMYQGDFVDCDLADCQSTLPGACCIDNGTECVIRTPEECHGLHGEFLGPDVPCDPFPCTVVPVRELGWGGVKAVYR</sequence>
<proteinExistence type="predicted"/>
<evidence type="ECO:0000313" key="3">
    <source>
        <dbReference type="Proteomes" id="UP000739538"/>
    </source>
</evidence>
<evidence type="ECO:0000256" key="1">
    <source>
        <dbReference type="SAM" id="SignalP"/>
    </source>
</evidence>
<feature type="signal peptide" evidence="1">
    <location>
        <begin position="1"/>
        <end position="26"/>
    </location>
</feature>
<protein>
    <submittedName>
        <fullName evidence="2">Uncharacterized protein</fullName>
    </submittedName>
</protein>
<keyword evidence="1" id="KW-0732">Signal</keyword>